<dbReference type="AlphaFoldDB" id="A0A6I6DFF6"/>
<keyword evidence="3" id="KW-1185">Reference proteome</keyword>
<dbReference type="Proteomes" id="UP000426444">
    <property type="component" value="Chromosome"/>
</dbReference>
<proteinExistence type="predicted"/>
<keyword evidence="1" id="KW-0472">Membrane</keyword>
<reference evidence="3" key="1">
    <citation type="journal article" date="2019" name="Microbiology">
        <title>Complete Genome Sequence of an Uncultured Bacterium of the Candidate Phylum Bipolaricaulota.</title>
        <authorList>
            <person name="Kadnikov V.V."/>
            <person name="Mardanov A.V."/>
            <person name="Beletsky A.V."/>
            <person name="Frank Y.A."/>
            <person name="Karnachuk O.V."/>
            <person name="Ravin N.V."/>
        </authorList>
    </citation>
    <scope>NUCLEOTIDE SEQUENCE [LARGE SCALE GENOMIC DNA]</scope>
</reference>
<feature type="transmembrane region" description="Helical" evidence="1">
    <location>
        <begin position="32"/>
        <end position="49"/>
    </location>
</feature>
<dbReference type="KEGG" id="salq:SYNTR_0558"/>
<accession>A0A6I6DFF6</accession>
<evidence type="ECO:0000313" key="3">
    <source>
        <dbReference type="Proteomes" id="UP000426444"/>
    </source>
</evidence>
<evidence type="ECO:0000313" key="2">
    <source>
        <dbReference type="EMBL" id="QGT99151.1"/>
    </source>
</evidence>
<organism evidence="2 3">
    <name type="scientific">Candidatus Syntrophocurvum alkaliphilum</name>
    <dbReference type="NCBI Taxonomy" id="2293317"/>
    <lineage>
        <taxon>Bacteria</taxon>
        <taxon>Bacillati</taxon>
        <taxon>Bacillota</taxon>
        <taxon>Clostridia</taxon>
        <taxon>Eubacteriales</taxon>
        <taxon>Syntrophomonadaceae</taxon>
        <taxon>Candidatus Syntrophocurvum</taxon>
    </lineage>
</organism>
<dbReference type="RefSeq" id="WP_156203076.1">
    <property type="nucleotide sequence ID" value="NZ_CP046457.1"/>
</dbReference>
<keyword evidence="1" id="KW-1133">Transmembrane helix</keyword>
<protein>
    <submittedName>
        <fullName evidence="2">Uncharacterized protein</fullName>
    </submittedName>
</protein>
<keyword evidence="1" id="KW-0812">Transmembrane</keyword>
<gene>
    <name evidence="2" type="ORF">SYNTR_0558</name>
</gene>
<name>A0A6I6DFF6_9FIRM</name>
<evidence type="ECO:0000256" key="1">
    <source>
        <dbReference type="SAM" id="Phobius"/>
    </source>
</evidence>
<sequence length="60" mass="6809">MMSDLMDVKNSVTKKIMNEDKPDPGTFSLMEPGWWAFHAVAIGSIYMLGHKIGKSFKNNY</sequence>
<dbReference type="OrthoDB" id="2084462at2"/>
<dbReference type="EMBL" id="CP046457">
    <property type="protein sequence ID" value="QGT99151.1"/>
    <property type="molecule type" value="Genomic_DNA"/>
</dbReference>